<organism evidence="2 3">
    <name type="scientific">Dipteronia sinensis</name>
    <dbReference type="NCBI Taxonomy" id="43782"/>
    <lineage>
        <taxon>Eukaryota</taxon>
        <taxon>Viridiplantae</taxon>
        <taxon>Streptophyta</taxon>
        <taxon>Embryophyta</taxon>
        <taxon>Tracheophyta</taxon>
        <taxon>Spermatophyta</taxon>
        <taxon>Magnoliopsida</taxon>
        <taxon>eudicotyledons</taxon>
        <taxon>Gunneridae</taxon>
        <taxon>Pentapetalae</taxon>
        <taxon>rosids</taxon>
        <taxon>malvids</taxon>
        <taxon>Sapindales</taxon>
        <taxon>Sapindaceae</taxon>
        <taxon>Hippocastanoideae</taxon>
        <taxon>Acereae</taxon>
        <taxon>Dipteronia</taxon>
    </lineage>
</organism>
<reference evidence="2" key="1">
    <citation type="journal article" date="2023" name="Plant J.">
        <title>Genome sequences and population genomics provide insights into the demographic history, inbreeding, and mutation load of two 'living fossil' tree species of Dipteronia.</title>
        <authorList>
            <person name="Feng Y."/>
            <person name="Comes H.P."/>
            <person name="Chen J."/>
            <person name="Zhu S."/>
            <person name="Lu R."/>
            <person name="Zhang X."/>
            <person name="Li P."/>
            <person name="Qiu J."/>
            <person name="Olsen K.M."/>
            <person name="Qiu Y."/>
        </authorList>
    </citation>
    <scope>NUCLEOTIDE SEQUENCE</scope>
    <source>
        <strain evidence="2">NBL</strain>
    </source>
</reference>
<feature type="domain" description="RNase H type-1" evidence="1">
    <location>
        <begin position="112"/>
        <end position="228"/>
    </location>
</feature>
<sequence length="255" mass="28462">MGGITPWQYSRTGTFTNMGDFIYDNYMKLSLDDMGLLCAIVWRTWYSRNFFLFDSKRLDIQSILSWCKNFLSNYNNSNAKISTCSGSPDPVHSFWPPPNSGSFKINCMAITDSGNRSTGFGIVIRNHDGLVLSSCSLFLDTGLELLQGNLVAILKELNFGKRCGIFPFCVESNVVTVVRMINNGSHLNSSYGNIISDIPSLMKDLGIPFISLGKRGSNTAASDLAKQALLRRNDLAWKEGSPNWIPRQIFNDQQI</sequence>
<keyword evidence="3" id="KW-1185">Reference proteome</keyword>
<dbReference type="GO" id="GO:0004523">
    <property type="term" value="F:RNA-DNA hybrid ribonuclease activity"/>
    <property type="evidence" value="ECO:0007669"/>
    <property type="project" value="InterPro"/>
</dbReference>
<gene>
    <name evidence="2" type="ORF">Dsin_020164</name>
</gene>
<evidence type="ECO:0000259" key="1">
    <source>
        <dbReference type="Pfam" id="PF13456"/>
    </source>
</evidence>
<dbReference type="GO" id="GO:0003676">
    <property type="term" value="F:nucleic acid binding"/>
    <property type="evidence" value="ECO:0007669"/>
    <property type="project" value="InterPro"/>
</dbReference>
<dbReference type="Proteomes" id="UP001281410">
    <property type="component" value="Unassembled WGS sequence"/>
</dbReference>
<protein>
    <recommendedName>
        <fullName evidence="1">RNase H type-1 domain-containing protein</fullName>
    </recommendedName>
</protein>
<name>A0AAE0A9Y0_9ROSI</name>
<accession>A0AAE0A9Y0</accession>
<evidence type="ECO:0000313" key="2">
    <source>
        <dbReference type="EMBL" id="KAK3206118.1"/>
    </source>
</evidence>
<proteinExistence type="predicted"/>
<comment type="caution">
    <text evidence="2">The sequence shown here is derived from an EMBL/GenBank/DDBJ whole genome shotgun (WGS) entry which is preliminary data.</text>
</comment>
<dbReference type="InterPro" id="IPR002156">
    <property type="entry name" value="RNaseH_domain"/>
</dbReference>
<dbReference type="PANTHER" id="PTHR47074">
    <property type="entry name" value="BNAC02G40300D PROTEIN"/>
    <property type="match status" value="1"/>
</dbReference>
<dbReference type="EMBL" id="JANJYJ010000006">
    <property type="protein sequence ID" value="KAK3206118.1"/>
    <property type="molecule type" value="Genomic_DNA"/>
</dbReference>
<dbReference type="PANTHER" id="PTHR47074:SF11">
    <property type="entry name" value="REVERSE TRANSCRIPTASE-LIKE PROTEIN"/>
    <property type="match status" value="1"/>
</dbReference>
<dbReference type="InterPro" id="IPR052929">
    <property type="entry name" value="RNase_H-like_EbsB-rel"/>
</dbReference>
<dbReference type="Pfam" id="PF13456">
    <property type="entry name" value="RVT_3"/>
    <property type="match status" value="1"/>
</dbReference>
<dbReference type="CDD" id="cd06222">
    <property type="entry name" value="RNase_H_like"/>
    <property type="match status" value="1"/>
</dbReference>
<evidence type="ECO:0000313" key="3">
    <source>
        <dbReference type="Proteomes" id="UP001281410"/>
    </source>
</evidence>
<dbReference type="InterPro" id="IPR044730">
    <property type="entry name" value="RNase_H-like_dom_plant"/>
</dbReference>
<dbReference type="AlphaFoldDB" id="A0AAE0A9Y0"/>